<keyword evidence="3" id="KW-0479">Metal-binding</keyword>
<evidence type="ECO:0000256" key="1">
    <source>
        <dbReference type="ARBA" id="ARBA00005151"/>
    </source>
</evidence>
<proteinExistence type="inferred from homology"/>
<dbReference type="RefSeq" id="XP_012894204.1">
    <property type="nucleotide sequence ID" value="XM_013038750.1"/>
</dbReference>
<dbReference type="PANTHER" id="PTHR43011">
    <property type="entry name" value="IRON-SULFUR CLUSTER ASSEMBLY 2 HOMOLOG, MITOCHONDRIAL"/>
    <property type="match status" value="1"/>
</dbReference>
<dbReference type="InParanoid" id="D8LWG7"/>
<sequence>MFRLCSAFSRSSMLVAREIPRFGSCAALRLFSTEAKVSDKITMTEECAKHIIKLAKKKNLPLDGIRLRIAVQSGGCSGLQYKFTMDYDKVYDYDTEFVDPSGARIVVDTVSLPYVKGSEVDWEDSLVRTGFVVSKNPNAAESCSCGTSFTAANANPYECIVCFMETFQKVVFLPFSRTFHTRGEEKNYLILISKWSSRAQLYCLEVKRT</sequence>
<dbReference type="Gene3D" id="2.60.300.12">
    <property type="entry name" value="HesB-like domain"/>
    <property type="match status" value="1"/>
</dbReference>
<dbReference type="GO" id="GO:0051539">
    <property type="term" value="F:4 iron, 4 sulfur cluster binding"/>
    <property type="evidence" value="ECO:0007669"/>
    <property type="project" value="UniProtKB-KW"/>
</dbReference>
<evidence type="ECO:0000256" key="2">
    <source>
        <dbReference type="ARBA" id="ARBA00006718"/>
    </source>
</evidence>
<organism evidence="5">
    <name type="scientific">Blastocystis hominis</name>
    <dbReference type="NCBI Taxonomy" id="12968"/>
    <lineage>
        <taxon>Eukaryota</taxon>
        <taxon>Sar</taxon>
        <taxon>Stramenopiles</taxon>
        <taxon>Bigyra</taxon>
        <taxon>Opalozoa</taxon>
        <taxon>Opalinata</taxon>
        <taxon>Blastocystidae</taxon>
        <taxon>Blastocystis</taxon>
    </lineage>
</organism>
<keyword evidence="3" id="KW-0411">Iron-sulfur</keyword>
<dbReference type="AlphaFoldDB" id="D8LWG7"/>
<dbReference type="EMBL" id="FN668638">
    <property type="protein sequence ID" value="CBK20156.2"/>
    <property type="molecule type" value="Genomic_DNA"/>
</dbReference>
<dbReference type="NCBIfam" id="TIGR00049">
    <property type="entry name" value="iron-sulfur cluster assembly accessory protein"/>
    <property type="match status" value="1"/>
</dbReference>
<gene>
    <name evidence="5" type="ORF">GSBLH_T00006079001</name>
</gene>
<evidence type="ECO:0000313" key="6">
    <source>
        <dbReference type="Proteomes" id="UP000008312"/>
    </source>
</evidence>
<dbReference type="SUPFAM" id="SSF89360">
    <property type="entry name" value="HesB-like domain"/>
    <property type="match status" value="1"/>
</dbReference>
<dbReference type="InterPro" id="IPR016092">
    <property type="entry name" value="ATAP"/>
</dbReference>
<feature type="domain" description="Core" evidence="4">
    <location>
        <begin position="40"/>
        <end position="146"/>
    </location>
</feature>
<evidence type="ECO:0000313" key="5">
    <source>
        <dbReference type="EMBL" id="CBK20156.2"/>
    </source>
</evidence>
<accession>D8LWG7</accession>
<evidence type="ECO:0000256" key="3">
    <source>
        <dbReference type="ARBA" id="ARBA00022485"/>
    </source>
</evidence>
<keyword evidence="3" id="KW-0408">Iron</keyword>
<evidence type="ECO:0000259" key="4">
    <source>
        <dbReference type="Pfam" id="PF01521"/>
    </source>
</evidence>
<dbReference type="PANTHER" id="PTHR43011:SF1">
    <property type="entry name" value="IRON-SULFUR CLUSTER ASSEMBLY 2 HOMOLOG, MITOCHONDRIAL"/>
    <property type="match status" value="1"/>
</dbReference>
<dbReference type="InterPro" id="IPR000361">
    <property type="entry name" value="ATAP_core_dom"/>
</dbReference>
<dbReference type="GO" id="GO:0051537">
    <property type="term" value="F:2 iron, 2 sulfur cluster binding"/>
    <property type="evidence" value="ECO:0007669"/>
    <property type="project" value="TreeGrafter"/>
</dbReference>
<name>D8LWG7_BLAHO</name>
<dbReference type="OrthoDB" id="1938621at2759"/>
<comment type="similarity">
    <text evidence="2">Belongs to the HesB/IscA family.</text>
</comment>
<dbReference type="OMA" id="MTEECAK"/>
<comment type="pathway">
    <text evidence="1">Cofactor biosynthesis; iron-sulfur cluster biosynthesis.</text>
</comment>
<keyword evidence="6" id="KW-1185">Reference proteome</keyword>
<dbReference type="Pfam" id="PF01521">
    <property type="entry name" value="Fe-S_biosyn"/>
    <property type="match status" value="1"/>
</dbReference>
<protein>
    <recommendedName>
        <fullName evidence="4">Core domain-containing protein</fullName>
    </recommendedName>
</protein>
<dbReference type="GO" id="GO:0016226">
    <property type="term" value="P:iron-sulfur cluster assembly"/>
    <property type="evidence" value="ECO:0007669"/>
    <property type="project" value="InterPro"/>
</dbReference>
<dbReference type="Proteomes" id="UP000008312">
    <property type="component" value="Unassembled WGS sequence"/>
</dbReference>
<keyword evidence="3" id="KW-0004">4Fe-4S</keyword>
<dbReference type="FunCoup" id="D8LWG7">
    <property type="interactions" value="75"/>
</dbReference>
<dbReference type="InterPro" id="IPR035903">
    <property type="entry name" value="HesB-like_dom_sf"/>
</dbReference>
<dbReference type="GO" id="GO:0005506">
    <property type="term" value="F:iron ion binding"/>
    <property type="evidence" value="ECO:0007669"/>
    <property type="project" value="TreeGrafter"/>
</dbReference>
<reference evidence="5" key="1">
    <citation type="submission" date="2010-02" db="EMBL/GenBank/DDBJ databases">
        <title>Sequencing and annotation of the Blastocystis hominis genome.</title>
        <authorList>
            <person name="Wincker P."/>
        </authorList>
    </citation>
    <scope>NUCLEOTIDE SEQUENCE</scope>
    <source>
        <strain evidence="5">Singapore isolate B</strain>
    </source>
</reference>
<dbReference type="GO" id="GO:0005739">
    <property type="term" value="C:mitochondrion"/>
    <property type="evidence" value="ECO:0007669"/>
    <property type="project" value="TreeGrafter"/>
</dbReference>
<dbReference type="GeneID" id="24922204"/>